<name>A0A964BSR2_9CYAN</name>
<keyword evidence="2" id="KW-1185">Reference proteome</keyword>
<evidence type="ECO:0000313" key="1">
    <source>
        <dbReference type="EMBL" id="MCC0178449.1"/>
    </source>
</evidence>
<dbReference type="EMBL" id="JADWDC010000043">
    <property type="protein sequence ID" value="MCC0178449.1"/>
    <property type="molecule type" value="Genomic_DNA"/>
</dbReference>
<organism evidence="1 2">
    <name type="scientific">Waterburya agarophytonicola KI4</name>
    <dbReference type="NCBI Taxonomy" id="2874699"/>
    <lineage>
        <taxon>Bacteria</taxon>
        <taxon>Bacillati</taxon>
        <taxon>Cyanobacteriota</taxon>
        <taxon>Cyanophyceae</taxon>
        <taxon>Pleurocapsales</taxon>
        <taxon>Hyellaceae</taxon>
        <taxon>Waterburya</taxon>
        <taxon>Waterburya agarophytonicola</taxon>
    </lineage>
</organism>
<reference evidence="1" key="1">
    <citation type="journal article" date="2021" name="Antonie Van Leeuwenhoek">
        <title>Draft genome and description of Waterburya agarophytonicola gen. nov. sp. nov. (Pleurocapsales, Cyanobacteria): a seaweed symbiont.</title>
        <authorList>
            <person name="Bonthond G."/>
            <person name="Shalygin S."/>
            <person name="Bayer T."/>
            <person name="Weinberger F."/>
        </authorList>
    </citation>
    <scope>NUCLEOTIDE SEQUENCE</scope>
    <source>
        <strain evidence="1">KI4</strain>
    </source>
</reference>
<dbReference type="AlphaFoldDB" id="A0A964BSR2"/>
<proteinExistence type="predicted"/>
<gene>
    <name evidence="1" type="ORF">I4641_15845</name>
</gene>
<protein>
    <submittedName>
        <fullName evidence="1">Uncharacterized protein</fullName>
    </submittedName>
</protein>
<accession>A0A964BSR2</accession>
<dbReference type="Proteomes" id="UP000729733">
    <property type="component" value="Unassembled WGS sequence"/>
</dbReference>
<sequence length="146" mass="16994">MISYLLRYQIEYLRCRTIEKETQLKTIMNVTKIERESTENAFVGTWHIDEMSEWDEDYFNMDVRAFIEIQSNSSGEFQFGLVSGSVDGYIENIRGKERLSFSWEGCDEMDEASGSGWLELESQDKIQGEIAFHYGDRSTFAAHRAD</sequence>
<evidence type="ECO:0000313" key="2">
    <source>
        <dbReference type="Proteomes" id="UP000729733"/>
    </source>
</evidence>
<comment type="caution">
    <text evidence="1">The sequence shown here is derived from an EMBL/GenBank/DDBJ whole genome shotgun (WGS) entry which is preliminary data.</text>
</comment>